<dbReference type="AlphaFoldDB" id="R6J628"/>
<dbReference type="PANTHER" id="PTHR22916">
    <property type="entry name" value="GLYCOSYLTRANSFERASE"/>
    <property type="match status" value="1"/>
</dbReference>
<accession>R6J628</accession>
<dbReference type="eggNOG" id="COG0463">
    <property type="taxonomic scope" value="Bacteria"/>
</dbReference>
<protein>
    <submittedName>
        <fullName evidence="4">Glycosyl transferase family 2</fullName>
    </submittedName>
</protein>
<dbReference type="InterPro" id="IPR029044">
    <property type="entry name" value="Nucleotide-diphossugar_trans"/>
</dbReference>
<evidence type="ECO:0000313" key="4">
    <source>
        <dbReference type="EMBL" id="CDB45777.1"/>
    </source>
</evidence>
<dbReference type="InterPro" id="IPR001173">
    <property type="entry name" value="Glyco_trans_2-like"/>
</dbReference>
<dbReference type="Gene3D" id="3.90.550.10">
    <property type="entry name" value="Spore Coat Polysaccharide Biosynthesis Protein SpsA, Chain A"/>
    <property type="match status" value="1"/>
</dbReference>
<gene>
    <name evidence="4" type="ORF">BN533_00902</name>
</gene>
<dbReference type="SUPFAM" id="SSF53448">
    <property type="entry name" value="Nucleotide-diphospho-sugar transferases"/>
    <property type="match status" value="1"/>
</dbReference>
<evidence type="ECO:0000259" key="3">
    <source>
        <dbReference type="Pfam" id="PF00535"/>
    </source>
</evidence>
<evidence type="ECO:0000256" key="2">
    <source>
        <dbReference type="ARBA" id="ARBA00022679"/>
    </source>
</evidence>
<keyword evidence="2 4" id="KW-0808">Transferase</keyword>
<proteinExistence type="predicted"/>
<sequence>MNKEPLINIIVPVYNTEKYIRKCLDSIVNQTYRNLEIIVVDDGSTDSSGDICDEYAHKDARIKVIHKENGGVSSARNAALDLCTPGGDLVAFVDSDDWLELNMYETLLEQIYLYNADIATCKISIEYSDNSRIVHKKIKSNICFSVKDKEELIKNFLNREIYTSSSNDKLYNLKLFSGIRFPVNQFYEDNYLVLEILLRAKKIVVGCDSCYHYRQNNNSITRNFSRKKFRDALKAIKHNLNLLKNTYPLLLKEAFALRYLTYLSFLDLLVFSQQSDHIRLSDKIRMTLKGHLKHIINSYNMTLQEKIAFIIVVYNTDLYKVLRKMQIRVLKREGY</sequence>
<dbReference type="EMBL" id="CBDS010000056">
    <property type="protein sequence ID" value="CDB45777.1"/>
    <property type="molecule type" value="Genomic_DNA"/>
</dbReference>
<dbReference type="PANTHER" id="PTHR22916:SF51">
    <property type="entry name" value="GLYCOSYLTRANSFERASE EPSH-RELATED"/>
    <property type="match status" value="1"/>
</dbReference>
<dbReference type="HOGENOM" id="CLU_025996_25_1_9"/>
<dbReference type="GO" id="GO:0016757">
    <property type="term" value="F:glycosyltransferase activity"/>
    <property type="evidence" value="ECO:0007669"/>
    <property type="project" value="UniProtKB-KW"/>
</dbReference>
<organism evidence="4">
    <name type="scientific">Phascolarctobacterium faecium</name>
    <dbReference type="NCBI Taxonomy" id="33025"/>
    <lineage>
        <taxon>Bacteria</taxon>
        <taxon>Bacillati</taxon>
        <taxon>Bacillota</taxon>
        <taxon>Negativicutes</taxon>
        <taxon>Acidaminococcales</taxon>
        <taxon>Acidaminococcaceae</taxon>
        <taxon>Phascolarctobacterium</taxon>
    </lineage>
</organism>
<dbReference type="CDD" id="cd00761">
    <property type="entry name" value="Glyco_tranf_GTA_type"/>
    <property type="match status" value="1"/>
</dbReference>
<evidence type="ECO:0000256" key="1">
    <source>
        <dbReference type="ARBA" id="ARBA00022676"/>
    </source>
</evidence>
<reference evidence="4" key="1">
    <citation type="submission" date="2012-11" db="EMBL/GenBank/DDBJ databases">
        <title>Dependencies among metagenomic species, viruses, plasmids and units of genetic variation.</title>
        <authorList>
            <person name="Nielsen H.B."/>
            <person name="Almeida M."/>
            <person name="Juncker A.S."/>
            <person name="Rasmussen S."/>
            <person name="Li J."/>
            <person name="Sunagawa S."/>
            <person name="Plichta D."/>
            <person name="Gautier L."/>
            <person name="Le Chatelier E."/>
            <person name="Peletier E."/>
            <person name="Bonde I."/>
            <person name="Nielsen T."/>
            <person name="Manichanh C."/>
            <person name="Arumugam M."/>
            <person name="Batto J."/>
            <person name="Santos M.B.Q.D."/>
            <person name="Blom N."/>
            <person name="Borruel N."/>
            <person name="Burgdorf K.S."/>
            <person name="Boumezbeur F."/>
            <person name="Casellas F."/>
            <person name="Dore J."/>
            <person name="Guarner F."/>
            <person name="Hansen T."/>
            <person name="Hildebrand F."/>
            <person name="Kaas R.S."/>
            <person name="Kennedy S."/>
            <person name="Kristiansen K."/>
            <person name="Kultima J.R."/>
            <person name="Leonard P."/>
            <person name="Levenez F."/>
            <person name="Lund O."/>
            <person name="Moumen B."/>
            <person name="Le Paslier D."/>
            <person name="Pons N."/>
            <person name="Pedersen O."/>
            <person name="Prifti E."/>
            <person name="Qin J."/>
            <person name="Raes J."/>
            <person name="Tap J."/>
            <person name="Tims S."/>
            <person name="Ussery D.W."/>
            <person name="Yamada T."/>
            <person name="MetaHit consortium"/>
            <person name="Renault P."/>
            <person name="Sicheritz-Ponten T."/>
            <person name="Bork P."/>
            <person name="Wang J."/>
            <person name="Brunak S."/>
            <person name="Ehrlich S.D."/>
        </authorList>
    </citation>
    <scope>NUCLEOTIDE SEQUENCE [LARGE SCALE GENOMIC DNA]</scope>
</reference>
<dbReference type="STRING" id="1262914.BN533_00902"/>
<name>R6J628_9FIRM</name>
<dbReference type="RefSeq" id="WP_021717804.1">
    <property type="nucleotide sequence ID" value="NZ_CATWQF010000006.1"/>
</dbReference>
<dbReference type="Pfam" id="PF00535">
    <property type="entry name" value="Glycos_transf_2"/>
    <property type="match status" value="1"/>
</dbReference>
<keyword evidence="1" id="KW-0328">Glycosyltransferase</keyword>
<comment type="caution">
    <text evidence="4">The sequence shown here is derived from an EMBL/GenBank/DDBJ whole genome shotgun (WGS) entry which is preliminary data.</text>
</comment>
<feature type="domain" description="Glycosyltransferase 2-like" evidence="3">
    <location>
        <begin position="9"/>
        <end position="172"/>
    </location>
</feature>